<dbReference type="PIRSF" id="PIRSF015582">
    <property type="entry name" value="Cit_lyase_B"/>
    <property type="match status" value="1"/>
</dbReference>
<evidence type="ECO:0000259" key="7">
    <source>
        <dbReference type="Pfam" id="PF03328"/>
    </source>
</evidence>
<dbReference type="AlphaFoldDB" id="A0A2P7B9J7"/>
<dbReference type="Pfam" id="PF03328">
    <property type="entry name" value="HpcH_HpaI"/>
    <property type="match status" value="1"/>
</dbReference>
<dbReference type="InterPro" id="IPR005000">
    <property type="entry name" value="Aldolase/citrate-lyase_domain"/>
</dbReference>
<dbReference type="GO" id="GO:0000287">
    <property type="term" value="F:magnesium ion binding"/>
    <property type="evidence" value="ECO:0007669"/>
    <property type="project" value="TreeGrafter"/>
</dbReference>
<evidence type="ECO:0000313" key="9">
    <source>
        <dbReference type="Proteomes" id="UP000241764"/>
    </source>
</evidence>
<evidence type="ECO:0000256" key="3">
    <source>
        <dbReference type="ARBA" id="ARBA00022723"/>
    </source>
</evidence>
<evidence type="ECO:0000256" key="2">
    <source>
        <dbReference type="ARBA" id="ARBA00005568"/>
    </source>
</evidence>
<dbReference type="SUPFAM" id="SSF51621">
    <property type="entry name" value="Phosphoenolpyruvate/pyruvate domain"/>
    <property type="match status" value="1"/>
</dbReference>
<accession>A0A2P7B9J7</accession>
<dbReference type="InterPro" id="IPR040442">
    <property type="entry name" value="Pyrv_kinase-like_dom_sf"/>
</dbReference>
<dbReference type="RefSeq" id="WP_106665100.1">
    <property type="nucleotide sequence ID" value="NZ_PGGM01000007.1"/>
</dbReference>
<evidence type="ECO:0000256" key="4">
    <source>
        <dbReference type="ARBA" id="ARBA00022842"/>
    </source>
</evidence>
<keyword evidence="3 6" id="KW-0479">Metal-binding</keyword>
<proteinExistence type="inferred from homology"/>
<evidence type="ECO:0000256" key="1">
    <source>
        <dbReference type="ARBA" id="ARBA00001946"/>
    </source>
</evidence>
<protein>
    <submittedName>
        <fullName evidence="8">CoA ester lyase</fullName>
    </submittedName>
</protein>
<comment type="cofactor">
    <cofactor evidence="1">
        <name>Mg(2+)</name>
        <dbReference type="ChEBI" id="CHEBI:18420"/>
    </cofactor>
</comment>
<keyword evidence="8" id="KW-0456">Lyase</keyword>
<dbReference type="GO" id="GO:0016829">
    <property type="term" value="F:lyase activity"/>
    <property type="evidence" value="ECO:0007669"/>
    <property type="project" value="UniProtKB-KW"/>
</dbReference>
<dbReference type="GO" id="GO:0006107">
    <property type="term" value="P:oxaloacetate metabolic process"/>
    <property type="evidence" value="ECO:0007669"/>
    <property type="project" value="TreeGrafter"/>
</dbReference>
<dbReference type="InterPro" id="IPR015813">
    <property type="entry name" value="Pyrv/PenolPyrv_kinase-like_dom"/>
</dbReference>
<feature type="domain" description="HpcH/HpaI aldolase/citrate lyase" evidence="7">
    <location>
        <begin position="2"/>
        <end position="228"/>
    </location>
</feature>
<evidence type="ECO:0000256" key="6">
    <source>
        <dbReference type="PIRSR" id="PIRSR015582-2"/>
    </source>
</evidence>
<comment type="similarity">
    <text evidence="2">Belongs to the HpcH/HpaI aldolase family.</text>
</comment>
<dbReference type="PANTHER" id="PTHR32308:SF0">
    <property type="entry name" value="HPCH_HPAI ALDOLASE_CITRATE LYASE DOMAIN-CONTAINING PROTEIN"/>
    <property type="match status" value="1"/>
</dbReference>
<keyword evidence="4 6" id="KW-0460">Magnesium</keyword>
<evidence type="ECO:0000256" key="5">
    <source>
        <dbReference type="PIRSR" id="PIRSR015582-1"/>
    </source>
</evidence>
<name>A0A2P7B9J7_9HYPH</name>
<feature type="binding site" evidence="5">
    <location>
        <position position="64"/>
    </location>
    <ligand>
        <name>substrate</name>
    </ligand>
</feature>
<feature type="binding site" evidence="6">
    <location>
        <position position="128"/>
    </location>
    <ligand>
        <name>Mg(2+)</name>
        <dbReference type="ChEBI" id="CHEBI:18420"/>
    </ligand>
</feature>
<dbReference type="InterPro" id="IPR011206">
    <property type="entry name" value="Citrate_lyase_beta/mcl1/mcl2"/>
</dbReference>
<dbReference type="PANTHER" id="PTHR32308">
    <property type="entry name" value="LYASE BETA SUBUNIT, PUTATIVE (AFU_ORTHOLOGUE AFUA_4G13030)-RELATED"/>
    <property type="match status" value="1"/>
</dbReference>
<dbReference type="Gene3D" id="3.20.20.60">
    <property type="entry name" value="Phosphoenolpyruvate-binding domains"/>
    <property type="match status" value="1"/>
</dbReference>
<dbReference type="EMBL" id="PGGM01000007">
    <property type="protein sequence ID" value="PSH63128.1"/>
    <property type="molecule type" value="Genomic_DNA"/>
</dbReference>
<keyword evidence="9" id="KW-1185">Reference proteome</keyword>
<reference evidence="9" key="1">
    <citation type="submission" date="2017-11" db="EMBL/GenBank/DDBJ databases">
        <authorList>
            <person name="Kuznetsova I."/>
            <person name="Sazanova A."/>
            <person name="Chirak E."/>
            <person name="Safronova V."/>
            <person name="Willems A."/>
        </authorList>
    </citation>
    <scope>NUCLEOTIDE SEQUENCE [LARGE SCALE GENOMIC DNA]</scope>
    <source>
        <strain evidence="9">CCBAU 03422</strain>
    </source>
</reference>
<comment type="caution">
    <text evidence="8">The sequence shown here is derived from an EMBL/GenBank/DDBJ whole genome shotgun (WGS) entry which is preliminary data.</text>
</comment>
<feature type="binding site" evidence="6">
    <location>
        <position position="155"/>
    </location>
    <ligand>
        <name>Mg(2+)</name>
        <dbReference type="ChEBI" id="CHEBI:18420"/>
    </ligand>
</feature>
<dbReference type="OrthoDB" id="9800547at2"/>
<gene>
    <name evidence="8" type="ORF">CU103_16345</name>
</gene>
<sequence>MRSLLFIPGDSEKKLEKGLTSGADVLLIDLEDSVSAERKETARKIAANFLTANHERPSPRLFVRINDLASGLADDDLTAVMPALPHGILLPKSNSGKDVTRLAAKLNVHEARAGVAEGATQIIAIITETAIGTLSASSYPDASTRLIGLSWGAEDLSAVIGARAARDEAGRYTDVFRLARAVTILGASAAEVAAIDTVYINYRDDEGLARECADAERDGFTGKLAIHPAQVPIINQAFTPSPEAVDHARKIVAAFTAEPSAGVIGIDGQMFDRPHLRRAERLIARAGSAS</sequence>
<organism evidence="8 9">
    <name type="scientific">Phyllobacterium sophorae</name>
    <dbReference type="NCBI Taxonomy" id="1520277"/>
    <lineage>
        <taxon>Bacteria</taxon>
        <taxon>Pseudomonadati</taxon>
        <taxon>Pseudomonadota</taxon>
        <taxon>Alphaproteobacteria</taxon>
        <taxon>Hyphomicrobiales</taxon>
        <taxon>Phyllobacteriaceae</taxon>
        <taxon>Phyllobacterium</taxon>
    </lineage>
</organism>
<evidence type="ECO:0000313" key="8">
    <source>
        <dbReference type="EMBL" id="PSH63128.1"/>
    </source>
</evidence>
<dbReference type="Proteomes" id="UP000241764">
    <property type="component" value="Unassembled WGS sequence"/>
</dbReference>
<feature type="binding site" evidence="5">
    <location>
        <position position="128"/>
    </location>
    <ligand>
        <name>substrate</name>
    </ligand>
</feature>